<dbReference type="Gene3D" id="1.10.10.10">
    <property type="entry name" value="Winged helix-like DNA-binding domain superfamily/Winged helix DNA-binding domain"/>
    <property type="match status" value="1"/>
</dbReference>
<dbReference type="Pfam" id="PF03551">
    <property type="entry name" value="PadR"/>
    <property type="match status" value="1"/>
</dbReference>
<dbReference type="InterPro" id="IPR036388">
    <property type="entry name" value="WH-like_DNA-bd_sf"/>
</dbReference>
<dbReference type="PANTHER" id="PTHR33169:SF14">
    <property type="entry name" value="TRANSCRIPTIONAL REGULATOR RV3488"/>
    <property type="match status" value="1"/>
</dbReference>
<dbReference type="OrthoDB" id="9791785at2"/>
<dbReference type="InterPro" id="IPR005149">
    <property type="entry name" value="Tscrpt_reg_PadR_N"/>
</dbReference>
<dbReference type="STRING" id="1218492.JG30_02320"/>
<name>A0A0F4LWN9_9LACO</name>
<dbReference type="Proteomes" id="UP000033558">
    <property type="component" value="Unassembled WGS sequence"/>
</dbReference>
<dbReference type="InterPro" id="IPR052509">
    <property type="entry name" value="Metal_resp_DNA-bind_regulator"/>
</dbReference>
<evidence type="ECO:0000313" key="3">
    <source>
        <dbReference type="Proteomes" id="UP000033558"/>
    </source>
</evidence>
<sequence length="111" mass="12652">MAKIPTQMLKGILENAILLIIAQGETYGYALQQQLAQNGFGNVPEGTIYPLLLKLQQQGWVQGYKKVSNTGPDRKYYQITLQGQQQLQIFMPQWQQLQHAMARLMEQQGES</sequence>
<gene>
    <name evidence="2" type="ORF">JG30_02320</name>
</gene>
<dbReference type="PATRIC" id="fig|1218492.5.peg.344"/>
<accession>A0A0F4LWN9</accession>
<comment type="caution">
    <text evidence="2">The sequence shown here is derived from an EMBL/GenBank/DDBJ whole genome shotgun (WGS) entry which is preliminary data.</text>
</comment>
<proteinExistence type="predicted"/>
<dbReference type="SUPFAM" id="SSF46785">
    <property type="entry name" value="Winged helix' DNA-binding domain"/>
    <property type="match status" value="1"/>
</dbReference>
<reference evidence="2 3" key="1">
    <citation type="submission" date="2015-01" db="EMBL/GenBank/DDBJ databases">
        <title>Comparative genomics of the lactic acid bacteria isolated from the honey bee gut.</title>
        <authorList>
            <person name="Ellegaard K.M."/>
            <person name="Tamarit D."/>
            <person name="Javelind E."/>
            <person name="Olofsson T."/>
            <person name="Andersson S.G."/>
            <person name="Vasquez A."/>
        </authorList>
    </citation>
    <scope>NUCLEOTIDE SEQUENCE [LARGE SCALE GENOMIC DNA]</scope>
    <source>
        <strain evidence="2 3">Bin4</strain>
    </source>
</reference>
<dbReference type="RefSeq" id="WP_046315472.1">
    <property type="nucleotide sequence ID" value="NZ_JBHSZT010000003.1"/>
</dbReference>
<dbReference type="EMBL" id="JXJQ01000003">
    <property type="protein sequence ID" value="KJY62783.1"/>
    <property type="molecule type" value="Genomic_DNA"/>
</dbReference>
<dbReference type="HOGENOM" id="CLU_063440_3_1_9"/>
<dbReference type="AlphaFoldDB" id="A0A0F4LWN9"/>
<evidence type="ECO:0000313" key="2">
    <source>
        <dbReference type="EMBL" id="KJY62783.1"/>
    </source>
</evidence>
<feature type="domain" description="Transcription regulator PadR N-terminal" evidence="1">
    <location>
        <begin position="17"/>
        <end position="88"/>
    </location>
</feature>
<dbReference type="InterPro" id="IPR036390">
    <property type="entry name" value="WH_DNA-bd_sf"/>
</dbReference>
<keyword evidence="3" id="KW-1185">Reference proteome</keyword>
<organism evidence="2 3">
    <name type="scientific">Bombilactobacillus mellifer</name>
    <dbReference type="NCBI Taxonomy" id="1218492"/>
    <lineage>
        <taxon>Bacteria</taxon>
        <taxon>Bacillati</taxon>
        <taxon>Bacillota</taxon>
        <taxon>Bacilli</taxon>
        <taxon>Lactobacillales</taxon>
        <taxon>Lactobacillaceae</taxon>
        <taxon>Bombilactobacillus</taxon>
    </lineage>
</organism>
<dbReference type="PANTHER" id="PTHR33169">
    <property type="entry name" value="PADR-FAMILY TRANSCRIPTIONAL REGULATOR"/>
    <property type="match status" value="1"/>
</dbReference>
<evidence type="ECO:0000259" key="1">
    <source>
        <dbReference type="Pfam" id="PF03551"/>
    </source>
</evidence>
<protein>
    <submittedName>
        <fullName evidence="2">PadR family transcriptional regulator</fullName>
    </submittedName>
</protein>